<comment type="caution">
    <text evidence="1">The sequence shown here is derived from an EMBL/GenBank/DDBJ whole genome shotgun (WGS) entry which is preliminary data.</text>
</comment>
<dbReference type="AlphaFoldDB" id="A0A0F9B1F1"/>
<dbReference type="EMBL" id="LAZR01054521">
    <property type="protein sequence ID" value="KKK78366.1"/>
    <property type="molecule type" value="Genomic_DNA"/>
</dbReference>
<name>A0A0F9B1F1_9ZZZZ</name>
<organism evidence="1">
    <name type="scientific">marine sediment metagenome</name>
    <dbReference type="NCBI Taxonomy" id="412755"/>
    <lineage>
        <taxon>unclassified sequences</taxon>
        <taxon>metagenomes</taxon>
        <taxon>ecological metagenomes</taxon>
    </lineage>
</organism>
<sequence length="103" mass="11532">YDMAKKTATDRILNKIRKDNRSFEPKSPIATEMYLPNLSGDHSRGRVNTTPTTDFEIANKETGQKLSDVADPNNIGIPNYAGLPTQVIKLNDLLRLREQKSSS</sequence>
<gene>
    <name evidence="1" type="ORF">LCGC14_2844310</name>
</gene>
<protein>
    <submittedName>
        <fullName evidence="1">Uncharacterized protein</fullName>
    </submittedName>
</protein>
<evidence type="ECO:0000313" key="1">
    <source>
        <dbReference type="EMBL" id="KKK78366.1"/>
    </source>
</evidence>
<accession>A0A0F9B1F1</accession>
<reference evidence="1" key="1">
    <citation type="journal article" date="2015" name="Nature">
        <title>Complex archaea that bridge the gap between prokaryotes and eukaryotes.</title>
        <authorList>
            <person name="Spang A."/>
            <person name="Saw J.H."/>
            <person name="Jorgensen S.L."/>
            <person name="Zaremba-Niedzwiedzka K."/>
            <person name="Martijn J."/>
            <person name="Lind A.E."/>
            <person name="van Eijk R."/>
            <person name="Schleper C."/>
            <person name="Guy L."/>
            <person name="Ettema T.J."/>
        </authorList>
    </citation>
    <scope>NUCLEOTIDE SEQUENCE</scope>
</reference>
<proteinExistence type="predicted"/>
<feature type="non-terminal residue" evidence="1">
    <location>
        <position position="1"/>
    </location>
</feature>